<accession>A0A2P2DVD2</accession>
<proteinExistence type="predicted"/>
<dbReference type="OrthoDB" id="331384at2"/>
<dbReference type="RefSeq" id="WP_108972501.1">
    <property type="nucleotide sequence ID" value="NZ_BFBB01000001.1"/>
</dbReference>
<dbReference type="Pfam" id="PF06949">
    <property type="entry name" value="DUF1292"/>
    <property type="match status" value="1"/>
</dbReference>
<gene>
    <name evidence="1" type="ORF">LPTSP4_00640</name>
</gene>
<keyword evidence="2" id="KW-1185">Reference proteome</keyword>
<dbReference type="InterPro" id="IPR009711">
    <property type="entry name" value="UPF0473"/>
</dbReference>
<evidence type="ECO:0008006" key="3">
    <source>
        <dbReference type="Google" id="ProtNLM"/>
    </source>
</evidence>
<dbReference type="EMBL" id="BFBB01000001">
    <property type="protein sequence ID" value="GBF48565.1"/>
    <property type="molecule type" value="Genomic_DNA"/>
</dbReference>
<reference evidence="1 2" key="1">
    <citation type="submission" date="2018-02" db="EMBL/GenBank/DDBJ databases">
        <title>Novel Leptospira species isolated from soil and water in Japan.</title>
        <authorList>
            <person name="Nakao R."/>
            <person name="Masuzawa T."/>
        </authorList>
    </citation>
    <scope>NUCLEOTIDE SEQUENCE [LARGE SCALE GENOMIC DNA]</scope>
    <source>
        <strain evidence="1 2">YH101</strain>
    </source>
</reference>
<dbReference type="AlphaFoldDB" id="A0A2P2DVD2"/>
<organism evidence="1 2">
    <name type="scientific">Leptospira ryugenii</name>
    <dbReference type="NCBI Taxonomy" id="1917863"/>
    <lineage>
        <taxon>Bacteria</taxon>
        <taxon>Pseudomonadati</taxon>
        <taxon>Spirochaetota</taxon>
        <taxon>Spirochaetia</taxon>
        <taxon>Leptospirales</taxon>
        <taxon>Leptospiraceae</taxon>
        <taxon>Leptospira</taxon>
    </lineage>
</organism>
<evidence type="ECO:0000313" key="2">
    <source>
        <dbReference type="Proteomes" id="UP000245133"/>
    </source>
</evidence>
<evidence type="ECO:0000313" key="1">
    <source>
        <dbReference type="EMBL" id="GBF48565.1"/>
    </source>
</evidence>
<comment type="caution">
    <text evidence="1">The sequence shown here is derived from an EMBL/GenBank/DDBJ whole genome shotgun (WGS) entry which is preliminary data.</text>
</comment>
<protein>
    <recommendedName>
        <fullName evidence="3">DUF1292 domain-containing protein</fullName>
    </recommendedName>
</protein>
<dbReference type="Proteomes" id="UP000245133">
    <property type="component" value="Unassembled WGS sequence"/>
</dbReference>
<sequence length="121" mass="13740">MDLKDLGIQGDDFLPSHSSEEIDLVDEEGNTYLWEVFYSFTLSGSEYLVFIPTSESEYHLVNVELDDPESDVPGYIVLRIGNDTNGEEILEEILDPEELEEVAEFVEAEIGMLGEFLNQEE</sequence>
<name>A0A2P2DVD2_9LEPT</name>